<organism evidence="5 6">
    <name type="scientific">Alteromonas alba</name>
    <dbReference type="NCBI Taxonomy" id="2079529"/>
    <lineage>
        <taxon>Bacteria</taxon>
        <taxon>Pseudomonadati</taxon>
        <taxon>Pseudomonadota</taxon>
        <taxon>Gammaproteobacteria</taxon>
        <taxon>Alteromonadales</taxon>
        <taxon>Alteromonadaceae</taxon>
        <taxon>Alteromonas/Salinimonas group</taxon>
        <taxon>Alteromonas</taxon>
    </lineage>
</organism>
<evidence type="ECO:0000313" key="6">
    <source>
        <dbReference type="Proteomes" id="UP000238949"/>
    </source>
</evidence>
<dbReference type="SMART" id="SM00822">
    <property type="entry name" value="PKS_KR"/>
    <property type="match status" value="1"/>
</dbReference>
<dbReference type="RefSeq" id="WP_105935027.1">
    <property type="nucleotide sequence ID" value="NZ_PVNP01000146.1"/>
</dbReference>
<dbReference type="OrthoDB" id="4690547at2"/>
<accession>A0A2S9V9K1</accession>
<evidence type="ECO:0000313" key="5">
    <source>
        <dbReference type="EMBL" id="PRO73104.1"/>
    </source>
</evidence>
<dbReference type="PRINTS" id="PR00080">
    <property type="entry name" value="SDRFAMILY"/>
</dbReference>
<dbReference type="CDD" id="cd05233">
    <property type="entry name" value="SDR_c"/>
    <property type="match status" value="1"/>
</dbReference>
<evidence type="ECO:0000256" key="3">
    <source>
        <dbReference type="RuleBase" id="RU000363"/>
    </source>
</evidence>
<comment type="caution">
    <text evidence="5">The sequence shown here is derived from an EMBL/GenBank/DDBJ whole genome shotgun (WGS) entry which is preliminary data.</text>
</comment>
<dbReference type="Pfam" id="PF00106">
    <property type="entry name" value="adh_short"/>
    <property type="match status" value="1"/>
</dbReference>
<dbReference type="InterPro" id="IPR036291">
    <property type="entry name" value="NAD(P)-bd_dom_sf"/>
</dbReference>
<sequence length="269" mass="28758">MAIQWQHQVCLITGASGGIGEAIARKLAGLGASLILTGRNSAKLSELLESLPGRHTVACADITTADGLDKVVAVCHEHPPTMLVNSAGINEIGDFSAIPMARIEALLTTNLTAPIALTQRLLPVLQRAGKSYVVNVGSTFGSIGFPCHAAYCASKFGLRGFTESLIREYAHSSVNFFYLAPRATQTAINSDAVVSMNKALGNQMDPPERVADALVAQLEGNKSRWFIGFPEKLFARINGAFPGIVDRALIKKLPVIQRFLTSVTKEKLS</sequence>
<protein>
    <submittedName>
        <fullName evidence="5">Short chain dehydrogenase</fullName>
    </submittedName>
</protein>
<dbReference type="InterPro" id="IPR057326">
    <property type="entry name" value="KR_dom"/>
</dbReference>
<dbReference type="Proteomes" id="UP000238949">
    <property type="component" value="Unassembled WGS sequence"/>
</dbReference>
<keyword evidence="6" id="KW-1185">Reference proteome</keyword>
<dbReference type="EMBL" id="PVNP01000146">
    <property type="protein sequence ID" value="PRO73104.1"/>
    <property type="molecule type" value="Genomic_DNA"/>
</dbReference>
<name>A0A2S9V9K1_9ALTE</name>
<dbReference type="AlphaFoldDB" id="A0A2S9V9K1"/>
<comment type="similarity">
    <text evidence="1 3">Belongs to the short-chain dehydrogenases/reductases (SDR) family.</text>
</comment>
<dbReference type="PANTHER" id="PTHR44196">
    <property type="entry name" value="DEHYDROGENASE/REDUCTASE SDR FAMILY MEMBER 7B"/>
    <property type="match status" value="1"/>
</dbReference>
<dbReference type="Gene3D" id="3.40.50.720">
    <property type="entry name" value="NAD(P)-binding Rossmann-like Domain"/>
    <property type="match status" value="1"/>
</dbReference>
<keyword evidence="2" id="KW-0560">Oxidoreductase</keyword>
<reference evidence="6" key="1">
    <citation type="journal article" date="2020" name="Int. J. Syst. Evol. Microbiol.">
        <title>Alteromonas alba sp. nov., a marine bacterium isolated from the seawater of the West Pacific Ocean.</title>
        <authorList>
            <person name="Sun C."/>
            <person name="Wu Y.-H."/>
            <person name="Xamxidin M."/>
            <person name="Cheng H."/>
            <person name="Xu X.-W."/>
        </authorList>
    </citation>
    <scope>NUCLEOTIDE SEQUENCE [LARGE SCALE GENOMIC DNA]</scope>
    <source>
        <strain evidence="6">190</strain>
    </source>
</reference>
<dbReference type="GO" id="GO:0016491">
    <property type="term" value="F:oxidoreductase activity"/>
    <property type="evidence" value="ECO:0007669"/>
    <property type="project" value="UniProtKB-KW"/>
</dbReference>
<evidence type="ECO:0000256" key="2">
    <source>
        <dbReference type="ARBA" id="ARBA00023002"/>
    </source>
</evidence>
<evidence type="ECO:0000259" key="4">
    <source>
        <dbReference type="SMART" id="SM00822"/>
    </source>
</evidence>
<dbReference type="NCBIfam" id="NF006565">
    <property type="entry name" value="PRK09072.1"/>
    <property type="match status" value="1"/>
</dbReference>
<gene>
    <name evidence="5" type="ORF">C6Y40_13440</name>
</gene>
<dbReference type="PRINTS" id="PR00081">
    <property type="entry name" value="GDHRDH"/>
</dbReference>
<feature type="domain" description="Ketoreductase" evidence="4">
    <location>
        <begin position="8"/>
        <end position="196"/>
    </location>
</feature>
<dbReference type="SUPFAM" id="SSF51735">
    <property type="entry name" value="NAD(P)-binding Rossmann-fold domains"/>
    <property type="match status" value="1"/>
</dbReference>
<dbReference type="InterPro" id="IPR002347">
    <property type="entry name" value="SDR_fam"/>
</dbReference>
<evidence type="ECO:0000256" key="1">
    <source>
        <dbReference type="ARBA" id="ARBA00006484"/>
    </source>
</evidence>
<dbReference type="GO" id="GO:0016020">
    <property type="term" value="C:membrane"/>
    <property type="evidence" value="ECO:0007669"/>
    <property type="project" value="TreeGrafter"/>
</dbReference>
<dbReference type="PANTHER" id="PTHR44196:SF1">
    <property type="entry name" value="DEHYDROGENASE_REDUCTASE SDR FAMILY MEMBER 7B"/>
    <property type="match status" value="1"/>
</dbReference>
<proteinExistence type="inferred from homology"/>